<proteinExistence type="predicted"/>
<dbReference type="Proteomes" id="UP000234950">
    <property type="component" value="Unassembled WGS sequence"/>
</dbReference>
<sequence length="128" mass="14982">MQILIGRPDINKYMNTLIDIVESMGGSVRLSNENRVSFRPDLTVTVPPVADQENLYALAHETGHLMDYLEGNLDYDQWISNRPYRINAEMKAWVNAYKLLKDIDAPLDEWEQHVQKKLFTYFEFEEVS</sequence>
<dbReference type="AlphaFoldDB" id="A0A2N5HH63"/>
<gene>
    <name evidence="1" type="ORF">CVD27_11520</name>
</gene>
<evidence type="ECO:0000313" key="1">
    <source>
        <dbReference type="EMBL" id="PLS04868.1"/>
    </source>
</evidence>
<evidence type="ECO:0008006" key="3">
    <source>
        <dbReference type="Google" id="ProtNLM"/>
    </source>
</evidence>
<name>A0A2N5HH63_9BACI</name>
<accession>A0A2N5HH63</accession>
<comment type="caution">
    <text evidence="1">The sequence shown here is derived from an EMBL/GenBank/DDBJ whole genome shotgun (WGS) entry which is preliminary data.</text>
</comment>
<evidence type="ECO:0000313" key="2">
    <source>
        <dbReference type="Proteomes" id="UP000234950"/>
    </source>
</evidence>
<dbReference type="EMBL" id="PGVE01000042">
    <property type="protein sequence ID" value="PLS04868.1"/>
    <property type="molecule type" value="Genomic_DNA"/>
</dbReference>
<protein>
    <recommendedName>
        <fullName evidence="3">ImmA/IrrE family metallo-endopeptidase</fullName>
    </recommendedName>
</protein>
<organism evidence="1 2">
    <name type="scientific">Neobacillus cucumis</name>
    <dbReference type="NCBI Taxonomy" id="1740721"/>
    <lineage>
        <taxon>Bacteria</taxon>
        <taxon>Bacillati</taxon>
        <taxon>Bacillota</taxon>
        <taxon>Bacilli</taxon>
        <taxon>Bacillales</taxon>
        <taxon>Bacillaceae</taxon>
        <taxon>Neobacillus</taxon>
    </lineage>
</organism>
<reference evidence="1 2" key="1">
    <citation type="submission" date="2017-11" db="EMBL/GenBank/DDBJ databases">
        <title>Comparitive Functional Genomics of Dry Heat Resistant strains isolated from the Viking Spacecraft.</title>
        <authorList>
            <person name="Seuylemezian A."/>
            <person name="Cooper K."/>
            <person name="Vaishampayan P."/>
        </authorList>
    </citation>
    <scope>NUCLEOTIDE SEQUENCE [LARGE SCALE GENOMIC DNA]</scope>
    <source>
        <strain evidence="1 2">V32-6</strain>
    </source>
</reference>
<keyword evidence="2" id="KW-1185">Reference proteome</keyword>